<proteinExistence type="predicted"/>
<dbReference type="Pfam" id="PF01464">
    <property type="entry name" value="SLT"/>
    <property type="match status" value="1"/>
</dbReference>
<protein>
    <recommendedName>
        <fullName evidence="1">Transglycosylase SLT domain-containing protein</fullName>
    </recommendedName>
</protein>
<feature type="domain" description="Transglycosylase SLT" evidence="1">
    <location>
        <begin position="480"/>
        <end position="563"/>
    </location>
</feature>
<dbReference type="SUPFAM" id="SSF53955">
    <property type="entry name" value="Lysozyme-like"/>
    <property type="match status" value="1"/>
</dbReference>
<accession>A0ABQ7K2B5</accession>
<reference evidence="2 3" key="1">
    <citation type="journal article" date="2020" name="Fungal Divers.">
        <title>Resolving the Mortierellaceae phylogeny through synthesis of multi-gene phylogenetics and phylogenomics.</title>
        <authorList>
            <person name="Vandepol N."/>
            <person name="Liber J."/>
            <person name="Desiro A."/>
            <person name="Na H."/>
            <person name="Kennedy M."/>
            <person name="Barry K."/>
            <person name="Grigoriev I.V."/>
            <person name="Miller A.N."/>
            <person name="O'Donnell K."/>
            <person name="Stajich J.E."/>
            <person name="Bonito G."/>
        </authorList>
    </citation>
    <scope>NUCLEOTIDE SEQUENCE [LARGE SCALE GENOMIC DNA]</scope>
    <source>
        <strain evidence="2 3">AD045</strain>
    </source>
</reference>
<dbReference type="EMBL" id="JAAAIM010000348">
    <property type="protein sequence ID" value="KAG0289433.1"/>
    <property type="molecule type" value="Genomic_DNA"/>
</dbReference>
<dbReference type="InterPro" id="IPR023346">
    <property type="entry name" value="Lysozyme-like_dom_sf"/>
</dbReference>
<dbReference type="Proteomes" id="UP001194696">
    <property type="component" value="Unassembled WGS sequence"/>
</dbReference>
<dbReference type="CDD" id="cd00254">
    <property type="entry name" value="LT-like"/>
    <property type="match status" value="1"/>
</dbReference>
<organism evidence="2 3">
    <name type="scientific">Linnemannia gamsii</name>
    <dbReference type="NCBI Taxonomy" id="64522"/>
    <lineage>
        <taxon>Eukaryota</taxon>
        <taxon>Fungi</taxon>
        <taxon>Fungi incertae sedis</taxon>
        <taxon>Mucoromycota</taxon>
        <taxon>Mortierellomycotina</taxon>
        <taxon>Mortierellomycetes</taxon>
        <taxon>Mortierellales</taxon>
        <taxon>Mortierellaceae</taxon>
        <taxon>Linnemannia</taxon>
    </lineage>
</organism>
<evidence type="ECO:0000259" key="1">
    <source>
        <dbReference type="Pfam" id="PF01464"/>
    </source>
</evidence>
<evidence type="ECO:0000313" key="2">
    <source>
        <dbReference type="EMBL" id="KAG0289433.1"/>
    </source>
</evidence>
<comment type="caution">
    <text evidence="2">The sequence shown here is derived from an EMBL/GenBank/DDBJ whole genome shotgun (WGS) entry which is preliminary data.</text>
</comment>
<dbReference type="Gene3D" id="1.10.530.10">
    <property type="match status" value="1"/>
</dbReference>
<name>A0ABQ7K2B5_9FUNG</name>
<gene>
    <name evidence="2" type="ORF">BGZ96_007007</name>
</gene>
<sequence length="883" mass="96178">MAQAGLITQLAGAGSSMMGSYYSAKNQAANLNFQANIAGINARIAESAAQSELQKGQRQIGALTLQAGQLKARQRATLAANGVDLGYGSAAEIQASTDLMKEIDMDTIQANAVRSAWGYRTEKANYQAQAIMAGAAAKGIRPVESAVSSLLGGAGSLGRIPEVVVKMPIVPRYDSFQAQHTGQPNIRIDAPQMPDVAGRQAQQLGHDMQRLGHDVRKIALDVQQQANQLRVDDALNRAKEESLRLTFDQEVGFSNLKGINALERPEGKPLTEEYGGILQKRMSDIASTLGNDVQRQAFMAHSSDILTAFKGKLIQHEAEEYKGYALSTSEGIINTAQRDISLNWNDIDVVLSAHERVRAEVYRQQQLLGKSAEWGESMSRKMTSDAHKLALLSALEQNEALYADAYLKRFSEQMNADDILTVRGHITKAVDTQVGQAAAVEVMTRLQPRIQVGETERAYNILLGTESGKRQFDANGAPLTSSKGAVGIAQVMPQTALEAAKLAGLAWDENRYKKDAAYNRALGLAYFQKQLQDNGGDLAMGYAAYNAGPSALVQAIKKADLKENEGKTYLDFLPTETQQYVATNMAAFGAGAGQPKRATLQDIDSQLRADPRLATHPERYKVARSEATRLFDDQTKAIKQHEEAAVADAMRGIIQNGGRYSDLPLSMRAALPPDKVDDLISFGQKVSKGDDTTSLWLYNKLSNNATYLAELSDDEFFALRRELSETDFKHFSNERAKINGAGQGSTGFNDLNSGAIKQTLDNRLRMLEINPNPKDDGGGDAARIGAIRQFVNQDILVAQREAGHKFTDAEVTQHLDTLFAKSAKLKGWLGFGSTSKNLMEAKTSRIPNADKDSIRAAYIKQGIDDPTDAQILNAYLNMKAARQ</sequence>
<dbReference type="InterPro" id="IPR008258">
    <property type="entry name" value="Transglycosylase_SLT_dom_1"/>
</dbReference>
<keyword evidence="3" id="KW-1185">Reference proteome</keyword>
<evidence type="ECO:0000313" key="3">
    <source>
        <dbReference type="Proteomes" id="UP001194696"/>
    </source>
</evidence>